<comment type="caution">
    <text evidence="2">The sequence shown here is derived from an EMBL/GenBank/DDBJ whole genome shotgun (WGS) entry which is preliminary data.</text>
</comment>
<sequence length="125" mass="13733">MTVPLTILFSLLAAFVLTISKAVLVSRLIRDHEYSLRNLITISVLFSAATAQSIASQCSYLGCGWSLRFGWVPQILRSVFGASPMSDAQLIVLAMLVYALLSIHFFGHLLGWAIYALSRTRTLIG</sequence>
<keyword evidence="3" id="KW-1185">Reference proteome</keyword>
<keyword evidence="1" id="KW-0472">Membrane</keyword>
<dbReference type="RefSeq" id="WP_220371580.1">
    <property type="nucleotide sequence ID" value="NZ_JAEUAO010000002.1"/>
</dbReference>
<dbReference type="EMBL" id="JAEUAO010000002">
    <property type="protein sequence ID" value="MBW9063559.1"/>
    <property type="molecule type" value="Genomic_DNA"/>
</dbReference>
<evidence type="ECO:0000256" key="1">
    <source>
        <dbReference type="SAM" id="Phobius"/>
    </source>
</evidence>
<keyword evidence="1" id="KW-1133">Transmembrane helix</keyword>
<evidence type="ECO:0000313" key="2">
    <source>
        <dbReference type="EMBL" id="MBW9063559.1"/>
    </source>
</evidence>
<name>A0ABS7H902_9HYPH</name>
<protein>
    <submittedName>
        <fullName evidence="2">Uncharacterized protein</fullName>
    </submittedName>
</protein>
<keyword evidence="1" id="KW-0812">Transmembrane</keyword>
<proteinExistence type="predicted"/>
<evidence type="ECO:0000313" key="3">
    <source>
        <dbReference type="Proteomes" id="UP000757604"/>
    </source>
</evidence>
<accession>A0ABS7H902</accession>
<organism evidence="2 3">
    <name type="scientific">Rhizobium herbae</name>
    <dbReference type="NCBI Taxonomy" id="508661"/>
    <lineage>
        <taxon>Bacteria</taxon>
        <taxon>Pseudomonadati</taxon>
        <taxon>Pseudomonadota</taxon>
        <taxon>Alphaproteobacteria</taxon>
        <taxon>Hyphomicrobiales</taxon>
        <taxon>Rhizobiaceae</taxon>
        <taxon>Rhizobium/Agrobacterium group</taxon>
        <taxon>Rhizobium</taxon>
    </lineage>
</organism>
<reference evidence="2 3" key="1">
    <citation type="journal article" date="2021" name="MBio">
        <title>Poor Competitiveness of Bradyrhizobium in Pigeon Pea Root Colonization in Indian Soils.</title>
        <authorList>
            <person name="Chalasani D."/>
            <person name="Basu A."/>
            <person name="Pullabhotla S.V.S.R.N."/>
            <person name="Jorrin B."/>
            <person name="Neal A.L."/>
            <person name="Poole P.S."/>
            <person name="Podile A.R."/>
            <person name="Tkacz A."/>
        </authorList>
    </citation>
    <scope>NUCLEOTIDE SEQUENCE [LARGE SCALE GENOMIC DNA]</scope>
    <source>
        <strain evidence="2 3">HU44</strain>
    </source>
</reference>
<gene>
    <name evidence="2" type="ORF">JNB71_09535</name>
</gene>
<feature type="transmembrane region" description="Helical" evidence="1">
    <location>
        <begin position="90"/>
        <end position="117"/>
    </location>
</feature>
<dbReference type="Proteomes" id="UP000757604">
    <property type="component" value="Unassembled WGS sequence"/>
</dbReference>